<evidence type="ECO:0000256" key="1">
    <source>
        <dbReference type="ARBA" id="ARBA00005564"/>
    </source>
</evidence>
<gene>
    <name evidence="3" type="ORF">PF011_g21132</name>
</gene>
<dbReference type="Pfam" id="PF10282">
    <property type="entry name" value="Lactonase"/>
    <property type="match status" value="1"/>
</dbReference>
<name>A0A6A3ITW0_9STRA</name>
<comment type="similarity">
    <text evidence="1">Belongs to the cycloisomerase 2 family.</text>
</comment>
<sequence>MRLSSLVLFVAAAMAGVTATAAKTGAIPTAACSTQESEQSQLILFAATWTTDPARGVYTYKFNTTDGSLTQWAITPFLIGSGAINPTYLQESTHKLHNGKRLIYGLNRATGVRYVSAMTLNANGTLDVLNSQQMQGGSPAHVTLSPNEDFVAVANYAGSLSMFPLYENGTVAPESFYEAFPNGSHVVAAQQTVGRIHSTRWLPNSNHVIAADWGGDALLEYELDAKEQTFQSLDTVARPPGSGPRHTALSANGDFLYVTNELSNAVGVYKINRHEALLESAAIQNIPTLPANFTNTSTAADIHLSKNGHFVYVSNRGHNSIAMYAIDEADGTLTTLGWESTRGTTPRGFTIYEDWLIVGNQNSNDMYVFKVDEHTGLLSYTGNSYQIPAPVCLYVSEYVFSDN</sequence>
<dbReference type="PANTHER" id="PTHR30344:SF1">
    <property type="entry name" value="6-PHOSPHOGLUCONOLACTONASE"/>
    <property type="match status" value="1"/>
</dbReference>
<dbReference type="InterPro" id="IPR050282">
    <property type="entry name" value="Cycloisomerase_2"/>
</dbReference>
<comment type="caution">
    <text evidence="3">The sequence shown here is derived from an EMBL/GenBank/DDBJ whole genome shotgun (WGS) entry which is preliminary data.</text>
</comment>
<dbReference type="InterPro" id="IPR015943">
    <property type="entry name" value="WD40/YVTN_repeat-like_dom_sf"/>
</dbReference>
<dbReference type="EMBL" id="QXFW01001972">
    <property type="protein sequence ID" value="KAE8983554.1"/>
    <property type="molecule type" value="Genomic_DNA"/>
</dbReference>
<keyword evidence="2" id="KW-0732">Signal</keyword>
<dbReference type="FunFam" id="2.130.10.10:FF:000306">
    <property type="entry name" value="3-carboxymuconate cyclase"/>
    <property type="match status" value="1"/>
</dbReference>
<dbReference type="Gene3D" id="2.130.10.10">
    <property type="entry name" value="YVTN repeat-like/Quinoprotein amine dehydrogenase"/>
    <property type="match status" value="1"/>
</dbReference>
<feature type="chain" id="PRO_5025573578" description="6-phosphogluconolactonase" evidence="2">
    <location>
        <begin position="20"/>
        <end position="403"/>
    </location>
</feature>
<evidence type="ECO:0000256" key="2">
    <source>
        <dbReference type="SAM" id="SignalP"/>
    </source>
</evidence>
<organism evidence="3 4">
    <name type="scientific">Phytophthora fragariae</name>
    <dbReference type="NCBI Taxonomy" id="53985"/>
    <lineage>
        <taxon>Eukaryota</taxon>
        <taxon>Sar</taxon>
        <taxon>Stramenopiles</taxon>
        <taxon>Oomycota</taxon>
        <taxon>Peronosporomycetes</taxon>
        <taxon>Peronosporales</taxon>
        <taxon>Peronosporaceae</taxon>
        <taxon>Phytophthora</taxon>
    </lineage>
</organism>
<feature type="signal peptide" evidence="2">
    <location>
        <begin position="1"/>
        <end position="19"/>
    </location>
</feature>
<dbReference type="AlphaFoldDB" id="A0A6A3ITW0"/>
<dbReference type="GO" id="GO:0017057">
    <property type="term" value="F:6-phosphogluconolactonase activity"/>
    <property type="evidence" value="ECO:0007669"/>
    <property type="project" value="TreeGrafter"/>
</dbReference>
<evidence type="ECO:0000313" key="4">
    <source>
        <dbReference type="Proteomes" id="UP000460718"/>
    </source>
</evidence>
<dbReference type="InterPro" id="IPR011048">
    <property type="entry name" value="Haem_d1_sf"/>
</dbReference>
<evidence type="ECO:0000313" key="3">
    <source>
        <dbReference type="EMBL" id="KAE8983554.1"/>
    </source>
</evidence>
<dbReference type="SUPFAM" id="SSF51004">
    <property type="entry name" value="C-terminal (heme d1) domain of cytochrome cd1-nitrite reductase"/>
    <property type="match status" value="1"/>
</dbReference>
<dbReference type="PANTHER" id="PTHR30344">
    <property type="entry name" value="6-PHOSPHOGLUCONOLACTONASE-RELATED"/>
    <property type="match status" value="1"/>
</dbReference>
<accession>A0A6A3ITW0</accession>
<reference evidence="3 4" key="1">
    <citation type="submission" date="2018-09" db="EMBL/GenBank/DDBJ databases">
        <title>Genomic investigation of the strawberry pathogen Phytophthora fragariae indicates pathogenicity is determined by transcriptional variation in three key races.</title>
        <authorList>
            <person name="Adams T.M."/>
            <person name="Armitage A.D."/>
            <person name="Sobczyk M.K."/>
            <person name="Bates H.J."/>
            <person name="Dunwell J.M."/>
            <person name="Nellist C.F."/>
            <person name="Harrison R.J."/>
        </authorList>
    </citation>
    <scope>NUCLEOTIDE SEQUENCE [LARGE SCALE GENOMIC DNA]</scope>
    <source>
        <strain evidence="3 4">SCRP245</strain>
    </source>
</reference>
<dbReference type="Proteomes" id="UP000460718">
    <property type="component" value="Unassembled WGS sequence"/>
</dbReference>
<dbReference type="InterPro" id="IPR019405">
    <property type="entry name" value="Lactonase_7-beta_prop"/>
</dbReference>
<protein>
    <recommendedName>
        <fullName evidence="5">6-phosphogluconolactonase</fullName>
    </recommendedName>
</protein>
<proteinExistence type="inferred from homology"/>
<evidence type="ECO:0008006" key="5">
    <source>
        <dbReference type="Google" id="ProtNLM"/>
    </source>
</evidence>